<reference evidence="2 3" key="1">
    <citation type="submission" date="2019-11" db="EMBL/GenBank/DDBJ databases">
        <title>Acidiferrimicrobium australis gen. nov., sp. nov., an acidophilic and obligately heterotrophic, member of the Actinobacteria that catalyses dissimilatory oxido- reduction of iron isolated from metal-rich acidic water in Chile.</title>
        <authorList>
            <person name="Gonzalez D."/>
            <person name="Huber K."/>
            <person name="Hedrich S."/>
            <person name="Rojas-Villalobos C."/>
            <person name="Quatrini R."/>
            <person name="Dinamarca M.A."/>
            <person name="Schwarz A."/>
            <person name="Canales C."/>
            <person name="Nancucheo I."/>
        </authorList>
    </citation>
    <scope>NUCLEOTIDE SEQUENCE [LARGE SCALE GENOMIC DNA]</scope>
    <source>
        <strain evidence="2 3">USS-CCA1</strain>
    </source>
</reference>
<dbReference type="Proteomes" id="UP000437736">
    <property type="component" value="Unassembled WGS sequence"/>
</dbReference>
<keyword evidence="3" id="KW-1185">Reference proteome</keyword>
<evidence type="ECO:0000313" key="2">
    <source>
        <dbReference type="EMBL" id="MST34476.1"/>
    </source>
</evidence>
<dbReference type="InterPro" id="IPR029058">
    <property type="entry name" value="AB_hydrolase_fold"/>
</dbReference>
<dbReference type="Gene3D" id="3.40.50.1820">
    <property type="entry name" value="alpha/beta hydrolase"/>
    <property type="match status" value="1"/>
</dbReference>
<dbReference type="InterPro" id="IPR013595">
    <property type="entry name" value="Pept_S33_TAP-like_C"/>
</dbReference>
<gene>
    <name evidence="2" type="ORF">GHK86_17330</name>
</gene>
<evidence type="ECO:0000259" key="1">
    <source>
        <dbReference type="Pfam" id="PF08386"/>
    </source>
</evidence>
<keyword evidence="2" id="KW-0378">Hydrolase</keyword>
<protein>
    <submittedName>
        <fullName evidence="2">Alpha/beta hydrolase</fullName>
    </submittedName>
</protein>
<accession>A0ABW9QY48</accession>
<evidence type="ECO:0000313" key="3">
    <source>
        <dbReference type="Proteomes" id="UP000437736"/>
    </source>
</evidence>
<dbReference type="GO" id="GO:0016787">
    <property type="term" value="F:hydrolase activity"/>
    <property type="evidence" value="ECO:0007669"/>
    <property type="project" value="UniProtKB-KW"/>
</dbReference>
<name>A0ABW9QY48_9ACTN</name>
<comment type="caution">
    <text evidence="2">The sequence shown here is derived from an EMBL/GenBank/DDBJ whole genome shotgun (WGS) entry which is preliminary data.</text>
</comment>
<feature type="domain" description="Peptidase S33 tripeptidyl aminopeptidase-like C-terminal" evidence="1">
    <location>
        <begin position="93"/>
        <end position="193"/>
    </location>
</feature>
<dbReference type="Pfam" id="PF08386">
    <property type="entry name" value="Abhydrolase_4"/>
    <property type="match status" value="1"/>
</dbReference>
<dbReference type="SUPFAM" id="SSF53474">
    <property type="entry name" value="alpha/beta-Hydrolases"/>
    <property type="match status" value="2"/>
</dbReference>
<dbReference type="EMBL" id="WJHE01001026">
    <property type="protein sequence ID" value="MST34476.1"/>
    <property type="molecule type" value="Genomic_DNA"/>
</dbReference>
<proteinExistence type="predicted"/>
<sequence length="197" mass="20336">TGQSVGPAVLLYGAASALYSPSSWPTLGQALQSLQQGDGAPILSMFDTYVGRNRNGTFANTDEAETAIDCATSPAPTLGQIRAAAPAAERASPVFGLLDLYSLASCAVWPVRASGPSGRVRAPGSPAIVVVGSTHDPVTPYAWARGLAAELPHGVLLTRDGGGHTAYFQSRCIELAVDRYLTTTVPPRPGTTCPTGR</sequence>
<organism evidence="2 3">
    <name type="scientific">Acidiferrimicrobium australe</name>
    <dbReference type="NCBI Taxonomy" id="2664430"/>
    <lineage>
        <taxon>Bacteria</taxon>
        <taxon>Bacillati</taxon>
        <taxon>Actinomycetota</taxon>
        <taxon>Acidimicrobiia</taxon>
        <taxon>Acidimicrobiales</taxon>
        <taxon>Acidimicrobiaceae</taxon>
        <taxon>Acidiferrimicrobium</taxon>
    </lineage>
</organism>
<feature type="non-terminal residue" evidence="2">
    <location>
        <position position="1"/>
    </location>
</feature>